<dbReference type="Proteomes" id="UP000239549">
    <property type="component" value="Unassembled WGS sequence"/>
</dbReference>
<comment type="caution">
    <text evidence="2">The sequence shown here is derived from an EMBL/GenBank/DDBJ whole genome shotgun (WGS) entry which is preliminary data.</text>
</comment>
<name>A0A2L2XDW7_9FIRM</name>
<reference evidence="3" key="1">
    <citation type="submission" date="2018-02" db="EMBL/GenBank/DDBJ databases">
        <title>Genome sequence of Desulfocucumis palustris strain NAW-5.</title>
        <authorList>
            <person name="Watanabe M."/>
            <person name="Kojima H."/>
            <person name="Fukui M."/>
        </authorList>
    </citation>
    <scope>NUCLEOTIDE SEQUENCE [LARGE SCALE GENOMIC DNA]</scope>
    <source>
        <strain evidence="3">NAW-5</strain>
    </source>
</reference>
<gene>
    <name evidence="2" type="ORF">DCCM_0212</name>
</gene>
<dbReference type="AlphaFoldDB" id="A0A2L2XDW7"/>
<proteinExistence type="predicted"/>
<feature type="region of interest" description="Disordered" evidence="1">
    <location>
        <begin position="1"/>
        <end position="23"/>
    </location>
</feature>
<sequence>MEPRQDRGGKVKTPGAGRPFMGTRSRGFHLLLAVASAIRH</sequence>
<evidence type="ECO:0000313" key="2">
    <source>
        <dbReference type="EMBL" id="GBF32021.1"/>
    </source>
</evidence>
<evidence type="ECO:0000256" key="1">
    <source>
        <dbReference type="SAM" id="MobiDB-lite"/>
    </source>
</evidence>
<dbReference type="EMBL" id="BFAV01000016">
    <property type="protein sequence ID" value="GBF32021.1"/>
    <property type="molecule type" value="Genomic_DNA"/>
</dbReference>
<keyword evidence="3" id="KW-1185">Reference proteome</keyword>
<organism evidence="2 3">
    <name type="scientific">Desulfocucumis palustris</name>
    <dbReference type="NCBI Taxonomy" id="1898651"/>
    <lineage>
        <taxon>Bacteria</taxon>
        <taxon>Bacillati</taxon>
        <taxon>Bacillota</taxon>
        <taxon>Clostridia</taxon>
        <taxon>Eubacteriales</taxon>
        <taxon>Desulfocucumaceae</taxon>
        <taxon>Desulfocucumis</taxon>
    </lineage>
</organism>
<accession>A0A2L2XDW7</accession>
<protein>
    <submittedName>
        <fullName evidence="2">Uncharacterized protein</fullName>
    </submittedName>
</protein>
<evidence type="ECO:0000313" key="3">
    <source>
        <dbReference type="Proteomes" id="UP000239549"/>
    </source>
</evidence>